<evidence type="ECO:0000259" key="1">
    <source>
        <dbReference type="Pfam" id="PF09458"/>
    </source>
</evidence>
<organism evidence="2 3">
    <name type="scientific">Komagataeibacter diospyri</name>
    <dbReference type="NCBI Taxonomy" id="1932662"/>
    <lineage>
        <taxon>Bacteria</taxon>
        <taxon>Pseudomonadati</taxon>
        <taxon>Pseudomonadota</taxon>
        <taxon>Alphaproteobacteria</taxon>
        <taxon>Acetobacterales</taxon>
        <taxon>Acetobacteraceae</taxon>
        <taxon>Komagataeibacter</taxon>
    </lineage>
</organism>
<evidence type="ECO:0000313" key="2">
    <source>
        <dbReference type="EMBL" id="GCE82538.1"/>
    </source>
</evidence>
<accession>A0A4P5NLN7</accession>
<dbReference type="SUPFAM" id="SSF141086">
    <property type="entry name" value="Agglutinin HPA-like"/>
    <property type="match status" value="1"/>
</dbReference>
<dbReference type="Proteomes" id="UP000315095">
    <property type="component" value="Unassembled WGS sequence"/>
</dbReference>
<dbReference type="GO" id="GO:0030246">
    <property type="term" value="F:carbohydrate binding"/>
    <property type="evidence" value="ECO:0007669"/>
    <property type="project" value="InterPro"/>
</dbReference>
<dbReference type="AlphaFoldDB" id="A0A4P5NLN7"/>
<keyword evidence="3" id="KW-1185">Reference proteome</keyword>
<dbReference type="EMBL" id="BDLU01000022">
    <property type="protein sequence ID" value="GCE82538.1"/>
    <property type="molecule type" value="Genomic_DNA"/>
</dbReference>
<comment type="caution">
    <text evidence="2">The sequence shown here is derived from an EMBL/GenBank/DDBJ whole genome shotgun (WGS) entry which is preliminary data.</text>
</comment>
<gene>
    <name evidence="2" type="ORF">MSKU9_0679</name>
</gene>
<proteinExistence type="predicted"/>
<feature type="domain" description="H-type lectin" evidence="1">
    <location>
        <begin position="225"/>
        <end position="274"/>
    </location>
</feature>
<dbReference type="GO" id="GO:0007155">
    <property type="term" value="P:cell adhesion"/>
    <property type="evidence" value="ECO:0007669"/>
    <property type="project" value="InterPro"/>
</dbReference>
<sequence length="294" mass="30026">MRQYVSRDPVTLTVPGAGATYTVYATPATVDTDDTVLPFYNAADPSVTYAGADNSGKTAPTVRQDVVQIGIGTSVPTGAYPLWTVTVAAGATAITADMIAQAAGAPFYATIPELASTAYVDAGLATAASNLSAEAAIRAAADATLTTNVNARVSGAYGVGTGMYDGKALIQGAAGPSFCYNNGSADVWLGLLYGVQSSISGGTRTTINGQKMLIYYINNVEGTNFQITFPESFSAVPSVFVTATSEFTTNLSAWINIVAGTVTETGFEVNVNANEPGEASTHGAGVWVFAFGAA</sequence>
<protein>
    <recommendedName>
        <fullName evidence="1">H-type lectin domain-containing protein</fullName>
    </recommendedName>
</protein>
<dbReference type="InterPro" id="IPR037221">
    <property type="entry name" value="H-type_lectin_dom_sf"/>
</dbReference>
<dbReference type="Gene3D" id="2.60.40.2080">
    <property type="match status" value="1"/>
</dbReference>
<evidence type="ECO:0000313" key="3">
    <source>
        <dbReference type="Proteomes" id="UP000315095"/>
    </source>
</evidence>
<name>A0A4P5NLN7_9PROT</name>
<reference evidence="3" key="1">
    <citation type="submission" date="2017-01" db="EMBL/GenBank/DDBJ databases">
        <title>Komagataeibacter sp. MSKU9 whole genome sequencing project.</title>
        <authorList>
            <person name="Matsutani M."/>
            <person name="Naloka K."/>
            <person name="Theeragool G."/>
            <person name="Yakushi T."/>
            <person name="Matsushita K."/>
        </authorList>
    </citation>
    <scope>NUCLEOTIDE SEQUENCE [LARGE SCALE GENOMIC DNA]</scope>
    <source>
        <strain evidence="3">MSKU9</strain>
    </source>
</reference>
<dbReference type="InterPro" id="IPR019019">
    <property type="entry name" value="H-type_lectin_domain"/>
</dbReference>
<dbReference type="Pfam" id="PF09458">
    <property type="entry name" value="H_lectin"/>
    <property type="match status" value="1"/>
</dbReference>